<evidence type="ECO:0000256" key="17">
    <source>
        <dbReference type="ARBA" id="ARBA00047899"/>
    </source>
</evidence>
<keyword evidence="10 19" id="KW-0547">Nucleotide-binding</keyword>
<evidence type="ECO:0000256" key="13">
    <source>
        <dbReference type="ARBA" id="ARBA00022989"/>
    </source>
</evidence>
<feature type="domain" description="Protein kinase" evidence="21">
    <location>
        <begin position="463"/>
        <end position="733"/>
    </location>
</feature>
<keyword evidence="9" id="KW-0677">Repeat</keyword>
<keyword evidence="8" id="KW-0732">Signal</keyword>
<dbReference type="PROSITE" id="PS00109">
    <property type="entry name" value="PROTEIN_KINASE_TYR"/>
    <property type="match status" value="1"/>
</dbReference>
<name>A0ABD3ARG4_9GENT</name>
<dbReference type="Gene3D" id="3.80.10.10">
    <property type="entry name" value="Ribonuclease Inhibitor"/>
    <property type="match status" value="3"/>
</dbReference>
<dbReference type="FunFam" id="3.80.10.10:FF:000400">
    <property type="entry name" value="Nuclear pore complex protein NUP107"/>
    <property type="match status" value="1"/>
</dbReference>
<evidence type="ECO:0000256" key="11">
    <source>
        <dbReference type="ARBA" id="ARBA00022777"/>
    </source>
</evidence>
<evidence type="ECO:0000256" key="18">
    <source>
        <dbReference type="ARBA" id="ARBA00048679"/>
    </source>
</evidence>
<dbReference type="FunFam" id="1.10.510.10:FF:000445">
    <property type="entry name" value="MDIS1-interacting receptor like kinase 2"/>
    <property type="match status" value="1"/>
</dbReference>
<keyword evidence="6" id="KW-0808">Transferase</keyword>
<evidence type="ECO:0000256" key="6">
    <source>
        <dbReference type="ARBA" id="ARBA00022679"/>
    </source>
</evidence>
<dbReference type="InterPro" id="IPR003591">
    <property type="entry name" value="Leu-rich_rpt_typical-subtyp"/>
</dbReference>
<comment type="subcellular location">
    <subcellularLocation>
        <location evidence="1">Membrane</location>
        <topology evidence="1">Single-pass type I membrane protein</topology>
    </subcellularLocation>
</comment>
<dbReference type="SMART" id="SM00369">
    <property type="entry name" value="LRR_TYP"/>
    <property type="match status" value="4"/>
</dbReference>
<protein>
    <recommendedName>
        <fullName evidence="2">non-specific serine/threonine protein kinase</fullName>
        <ecNumber evidence="2">2.7.11.1</ecNumber>
    </recommendedName>
</protein>
<keyword evidence="15" id="KW-0675">Receptor</keyword>
<keyword evidence="16" id="KW-0325">Glycoprotein</keyword>
<evidence type="ECO:0000256" key="19">
    <source>
        <dbReference type="PROSITE-ProRule" id="PRU10141"/>
    </source>
</evidence>
<dbReference type="InterPro" id="IPR017441">
    <property type="entry name" value="Protein_kinase_ATP_BS"/>
</dbReference>
<evidence type="ECO:0000313" key="23">
    <source>
        <dbReference type="Proteomes" id="UP001630127"/>
    </source>
</evidence>
<keyword evidence="14 20" id="KW-0472">Membrane</keyword>
<dbReference type="Pfam" id="PF00069">
    <property type="entry name" value="Pkinase"/>
    <property type="match status" value="1"/>
</dbReference>
<dbReference type="AlphaFoldDB" id="A0ABD3ARG4"/>
<evidence type="ECO:0000259" key="21">
    <source>
        <dbReference type="PROSITE" id="PS50011"/>
    </source>
</evidence>
<dbReference type="InterPro" id="IPR008266">
    <property type="entry name" value="Tyr_kinase_AS"/>
</dbReference>
<keyword evidence="12 19" id="KW-0067">ATP-binding</keyword>
<dbReference type="SUPFAM" id="SSF56112">
    <property type="entry name" value="Protein kinase-like (PK-like)"/>
    <property type="match status" value="1"/>
</dbReference>
<keyword evidence="4" id="KW-0597">Phosphoprotein</keyword>
<dbReference type="Proteomes" id="UP001630127">
    <property type="component" value="Unassembled WGS sequence"/>
</dbReference>
<dbReference type="GO" id="GO:0005524">
    <property type="term" value="F:ATP binding"/>
    <property type="evidence" value="ECO:0007669"/>
    <property type="project" value="UniProtKB-UniRule"/>
</dbReference>
<evidence type="ECO:0000256" key="5">
    <source>
        <dbReference type="ARBA" id="ARBA00022614"/>
    </source>
</evidence>
<sequence length="760" mass="84411">MDGDHSYSWFLAYVMVVMMISATINKAVAAKSSAENLEAQALLKSGWWPLHNTSTGNNTSDRPCTWSGVTCNKAGSVTEIILPYDHNRQLRDFNFSSFPNLVKFHASDTGLTGIIPPQIGALSKLTSLDLSSNGLTGELPFSLANLTNLVYLDLSLNGFYGNIPPTLGQLSNLAYLNLEFNSLSGPIPPTLFHLRKLSYLGIRANVHIGGVLPSEIGNLTSLVELNFNDLNLSGPIPPALGRLSKLVRLSGASNQIDGSIPLEIGNLKYLNDLNLGFNRITGIIPSTLFYLTNLTYLDLSSNQISCSLSPAIGEMKHLTSLNLSNNQIYGSIPLELTHLQILDLSNNPLEGQLTDDLISKSSPSKFGSNKNLCGNAADLPPCLESPSETKKEGHRIKTYMTFLTLLFAFFLIGEVVFLISRRTKIVKRVEAELIDSKHGDVFRIWNYDGNIAYEDVIRATEDFDIKYCIGTGGYGSVYRAQLPSGKIVALKKLHRLEGENPTYDKSFRNEAHVLSQIRHRNIVKLFGFCLHKRCMFLIYEYMERGSLFCVLRYETEAVELDWIKRVNLIKGIANALSYLHHDCKPPIIHRDVSSNNILLNSKLQAILSDFGTARFLELDSSNVTIMAGTYGYIAPELAYTMVATEKSDVYSFGVVVLETLFGKHPGDFLSSLSSKSTEHQQIKLIDLLDARLPTYFNHLVAREMVLAVMWALACLHPNPKSRPTMQYVVQQFLVPKPELSMPLRTVTVQQLISLAYVISQ</sequence>
<keyword evidence="23" id="KW-1185">Reference proteome</keyword>
<dbReference type="GO" id="GO:0006952">
    <property type="term" value="P:defense response"/>
    <property type="evidence" value="ECO:0007669"/>
    <property type="project" value="UniProtKB-ARBA"/>
</dbReference>
<dbReference type="InterPro" id="IPR032675">
    <property type="entry name" value="LRR_dom_sf"/>
</dbReference>
<evidence type="ECO:0000256" key="1">
    <source>
        <dbReference type="ARBA" id="ARBA00004479"/>
    </source>
</evidence>
<keyword evidence="7 20" id="KW-0812">Transmembrane</keyword>
<feature type="binding site" evidence="19">
    <location>
        <position position="491"/>
    </location>
    <ligand>
        <name>ATP</name>
        <dbReference type="ChEBI" id="CHEBI:30616"/>
    </ligand>
</feature>
<dbReference type="Pfam" id="PF13855">
    <property type="entry name" value="LRR_8"/>
    <property type="match status" value="1"/>
</dbReference>
<evidence type="ECO:0000256" key="2">
    <source>
        <dbReference type="ARBA" id="ARBA00012513"/>
    </source>
</evidence>
<organism evidence="22 23">
    <name type="scientific">Cinchona calisaya</name>
    <dbReference type="NCBI Taxonomy" id="153742"/>
    <lineage>
        <taxon>Eukaryota</taxon>
        <taxon>Viridiplantae</taxon>
        <taxon>Streptophyta</taxon>
        <taxon>Embryophyta</taxon>
        <taxon>Tracheophyta</taxon>
        <taxon>Spermatophyta</taxon>
        <taxon>Magnoliopsida</taxon>
        <taxon>eudicotyledons</taxon>
        <taxon>Gunneridae</taxon>
        <taxon>Pentapetalae</taxon>
        <taxon>asterids</taxon>
        <taxon>lamiids</taxon>
        <taxon>Gentianales</taxon>
        <taxon>Rubiaceae</taxon>
        <taxon>Cinchonoideae</taxon>
        <taxon>Cinchoneae</taxon>
        <taxon>Cinchona</taxon>
    </lineage>
</organism>
<evidence type="ECO:0000256" key="4">
    <source>
        <dbReference type="ARBA" id="ARBA00022553"/>
    </source>
</evidence>
<keyword evidence="5" id="KW-0433">Leucine-rich repeat</keyword>
<dbReference type="SUPFAM" id="SSF52058">
    <property type="entry name" value="L domain-like"/>
    <property type="match status" value="1"/>
</dbReference>
<evidence type="ECO:0000256" key="9">
    <source>
        <dbReference type="ARBA" id="ARBA00022737"/>
    </source>
</evidence>
<dbReference type="Pfam" id="PF00560">
    <property type="entry name" value="LRR_1"/>
    <property type="match status" value="4"/>
</dbReference>
<comment type="catalytic activity">
    <reaction evidence="17">
        <text>L-threonyl-[protein] + ATP = O-phospho-L-threonyl-[protein] + ADP + H(+)</text>
        <dbReference type="Rhea" id="RHEA:46608"/>
        <dbReference type="Rhea" id="RHEA-COMP:11060"/>
        <dbReference type="Rhea" id="RHEA-COMP:11605"/>
        <dbReference type="ChEBI" id="CHEBI:15378"/>
        <dbReference type="ChEBI" id="CHEBI:30013"/>
        <dbReference type="ChEBI" id="CHEBI:30616"/>
        <dbReference type="ChEBI" id="CHEBI:61977"/>
        <dbReference type="ChEBI" id="CHEBI:456216"/>
        <dbReference type="EC" id="2.7.11.1"/>
    </reaction>
</comment>
<dbReference type="InterPro" id="IPR051420">
    <property type="entry name" value="Ser_Thr_Kinases_DiverseReg"/>
</dbReference>
<dbReference type="Gene3D" id="1.10.510.10">
    <property type="entry name" value="Transferase(Phosphotransferase) domain 1"/>
    <property type="match status" value="1"/>
</dbReference>
<dbReference type="PANTHER" id="PTHR48005:SF16">
    <property type="entry name" value="MDIS1-INTERACTING RECEPTOR LIKE KINASE 2-LIKE ISOFORM X1"/>
    <property type="match status" value="1"/>
</dbReference>
<dbReference type="SMART" id="SM00365">
    <property type="entry name" value="LRR_SD22"/>
    <property type="match status" value="3"/>
</dbReference>
<dbReference type="InterPro" id="IPR011009">
    <property type="entry name" value="Kinase-like_dom_sf"/>
</dbReference>
<dbReference type="EMBL" id="JBJUIK010000003">
    <property type="protein sequence ID" value="KAL3533770.1"/>
    <property type="molecule type" value="Genomic_DNA"/>
</dbReference>
<dbReference type="PANTHER" id="PTHR48005">
    <property type="entry name" value="LEUCINE RICH REPEAT KINASE 2"/>
    <property type="match status" value="1"/>
</dbReference>
<evidence type="ECO:0000256" key="16">
    <source>
        <dbReference type="ARBA" id="ARBA00023180"/>
    </source>
</evidence>
<evidence type="ECO:0000256" key="7">
    <source>
        <dbReference type="ARBA" id="ARBA00022692"/>
    </source>
</evidence>
<reference evidence="22 23" key="1">
    <citation type="submission" date="2024-11" db="EMBL/GenBank/DDBJ databases">
        <title>A near-complete genome assembly of Cinchona calisaya.</title>
        <authorList>
            <person name="Lian D.C."/>
            <person name="Zhao X.W."/>
            <person name="Wei L."/>
        </authorList>
    </citation>
    <scope>NUCLEOTIDE SEQUENCE [LARGE SCALE GENOMIC DNA]</scope>
    <source>
        <tissue evidence="22">Nenye</tissue>
    </source>
</reference>
<dbReference type="GO" id="GO:0051707">
    <property type="term" value="P:response to other organism"/>
    <property type="evidence" value="ECO:0007669"/>
    <property type="project" value="UniProtKB-ARBA"/>
</dbReference>
<dbReference type="PRINTS" id="PR00019">
    <property type="entry name" value="LEURICHRPT"/>
</dbReference>
<evidence type="ECO:0000256" key="3">
    <source>
        <dbReference type="ARBA" id="ARBA00022527"/>
    </source>
</evidence>
<dbReference type="InterPro" id="IPR000719">
    <property type="entry name" value="Prot_kinase_dom"/>
</dbReference>
<feature type="transmembrane region" description="Helical" evidence="20">
    <location>
        <begin position="6"/>
        <end position="24"/>
    </location>
</feature>
<dbReference type="PROSITE" id="PS51450">
    <property type="entry name" value="LRR"/>
    <property type="match status" value="2"/>
</dbReference>
<keyword evidence="11" id="KW-0418">Kinase</keyword>
<accession>A0ABD3ARG4</accession>
<dbReference type="EC" id="2.7.11.1" evidence="2"/>
<dbReference type="GO" id="GO:0016020">
    <property type="term" value="C:membrane"/>
    <property type="evidence" value="ECO:0007669"/>
    <property type="project" value="UniProtKB-SubCell"/>
</dbReference>
<comment type="catalytic activity">
    <reaction evidence="18">
        <text>L-seryl-[protein] + ATP = O-phospho-L-seryl-[protein] + ADP + H(+)</text>
        <dbReference type="Rhea" id="RHEA:17989"/>
        <dbReference type="Rhea" id="RHEA-COMP:9863"/>
        <dbReference type="Rhea" id="RHEA-COMP:11604"/>
        <dbReference type="ChEBI" id="CHEBI:15378"/>
        <dbReference type="ChEBI" id="CHEBI:29999"/>
        <dbReference type="ChEBI" id="CHEBI:30616"/>
        <dbReference type="ChEBI" id="CHEBI:83421"/>
        <dbReference type="ChEBI" id="CHEBI:456216"/>
        <dbReference type="EC" id="2.7.11.1"/>
    </reaction>
</comment>
<gene>
    <name evidence="22" type="ORF">ACH5RR_007291</name>
</gene>
<keyword evidence="3" id="KW-0723">Serine/threonine-protein kinase</keyword>
<dbReference type="InterPro" id="IPR001611">
    <property type="entry name" value="Leu-rich_rpt"/>
</dbReference>
<dbReference type="FunFam" id="3.80.10.10:FF:000383">
    <property type="entry name" value="Leucine-rich repeat receptor protein kinase EMS1"/>
    <property type="match status" value="1"/>
</dbReference>
<dbReference type="CDD" id="cd14066">
    <property type="entry name" value="STKc_IRAK"/>
    <property type="match status" value="1"/>
</dbReference>
<keyword evidence="13 20" id="KW-1133">Transmembrane helix</keyword>
<evidence type="ECO:0000256" key="10">
    <source>
        <dbReference type="ARBA" id="ARBA00022741"/>
    </source>
</evidence>
<dbReference type="PROSITE" id="PS50011">
    <property type="entry name" value="PROTEIN_KINASE_DOM"/>
    <property type="match status" value="1"/>
</dbReference>
<evidence type="ECO:0000313" key="22">
    <source>
        <dbReference type="EMBL" id="KAL3533770.1"/>
    </source>
</evidence>
<evidence type="ECO:0000256" key="14">
    <source>
        <dbReference type="ARBA" id="ARBA00023136"/>
    </source>
</evidence>
<dbReference type="GO" id="GO:0004674">
    <property type="term" value="F:protein serine/threonine kinase activity"/>
    <property type="evidence" value="ECO:0007669"/>
    <property type="project" value="UniProtKB-KW"/>
</dbReference>
<comment type="caution">
    <text evidence="22">The sequence shown here is derived from an EMBL/GenBank/DDBJ whole genome shotgun (WGS) entry which is preliminary data.</text>
</comment>
<evidence type="ECO:0000256" key="8">
    <source>
        <dbReference type="ARBA" id="ARBA00022729"/>
    </source>
</evidence>
<feature type="transmembrane region" description="Helical" evidence="20">
    <location>
        <begin position="399"/>
        <end position="419"/>
    </location>
</feature>
<dbReference type="PROSITE" id="PS00107">
    <property type="entry name" value="PROTEIN_KINASE_ATP"/>
    <property type="match status" value="1"/>
</dbReference>
<evidence type="ECO:0000256" key="12">
    <source>
        <dbReference type="ARBA" id="ARBA00022840"/>
    </source>
</evidence>
<evidence type="ECO:0000256" key="15">
    <source>
        <dbReference type="ARBA" id="ARBA00023170"/>
    </source>
</evidence>
<dbReference type="FunFam" id="3.30.200.20:FF:000309">
    <property type="entry name" value="Leucine-rich repeat receptor protein kinase MSP1"/>
    <property type="match status" value="1"/>
</dbReference>
<proteinExistence type="predicted"/>
<dbReference type="Gene3D" id="3.30.200.20">
    <property type="entry name" value="Phosphorylase Kinase, domain 1"/>
    <property type="match status" value="1"/>
</dbReference>
<evidence type="ECO:0000256" key="20">
    <source>
        <dbReference type="SAM" id="Phobius"/>
    </source>
</evidence>